<evidence type="ECO:0000313" key="2">
    <source>
        <dbReference type="Proteomes" id="UP000257109"/>
    </source>
</evidence>
<comment type="caution">
    <text evidence="1">The sequence shown here is derived from an EMBL/GenBank/DDBJ whole genome shotgun (WGS) entry which is preliminary data.</text>
</comment>
<name>A0A371F939_MUCPR</name>
<dbReference type="EMBL" id="QJKJ01010052">
    <property type="protein sequence ID" value="RDX74811.1"/>
    <property type="molecule type" value="Genomic_DNA"/>
</dbReference>
<organism evidence="1 2">
    <name type="scientific">Mucuna pruriens</name>
    <name type="common">Velvet bean</name>
    <name type="synonym">Dolichos pruriens</name>
    <dbReference type="NCBI Taxonomy" id="157652"/>
    <lineage>
        <taxon>Eukaryota</taxon>
        <taxon>Viridiplantae</taxon>
        <taxon>Streptophyta</taxon>
        <taxon>Embryophyta</taxon>
        <taxon>Tracheophyta</taxon>
        <taxon>Spermatophyta</taxon>
        <taxon>Magnoliopsida</taxon>
        <taxon>eudicotyledons</taxon>
        <taxon>Gunneridae</taxon>
        <taxon>Pentapetalae</taxon>
        <taxon>rosids</taxon>
        <taxon>fabids</taxon>
        <taxon>Fabales</taxon>
        <taxon>Fabaceae</taxon>
        <taxon>Papilionoideae</taxon>
        <taxon>50 kb inversion clade</taxon>
        <taxon>NPAAA clade</taxon>
        <taxon>indigoferoid/millettioid clade</taxon>
        <taxon>Phaseoleae</taxon>
        <taxon>Mucuna</taxon>
    </lineage>
</organism>
<feature type="non-terminal residue" evidence="1">
    <location>
        <position position="1"/>
    </location>
</feature>
<protein>
    <submittedName>
        <fullName evidence="1">Uncharacterized protein</fullName>
    </submittedName>
</protein>
<gene>
    <name evidence="1" type="ORF">CR513_45392</name>
</gene>
<dbReference type="Proteomes" id="UP000257109">
    <property type="component" value="Unassembled WGS sequence"/>
</dbReference>
<evidence type="ECO:0000313" key="1">
    <source>
        <dbReference type="EMBL" id="RDX74811.1"/>
    </source>
</evidence>
<accession>A0A371F939</accession>
<feature type="non-terminal residue" evidence="1">
    <location>
        <position position="240"/>
    </location>
</feature>
<dbReference type="AlphaFoldDB" id="A0A371F939"/>
<keyword evidence="2" id="KW-1185">Reference proteome</keyword>
<sequence>PISLIGSVHKAPGLHLVDLAQTSRRKCFIFKFDFIYDSFNWAFLDYLFCRMGFYERWRTWIKAYGIKASRPLVPIPLFDCVLMGQWSFSGCGFELIFVLKINFSKSTLFSINVVGSFFVATANFLYRGTSSLPFNFFGPLTSANPRKVVTWVSHSRILPVIFYNVKEGFEHFYKICKLWGEGDDSLKLLRLSRNKSVDQNLMFSVDNMGDNNRTLKKLVTPDVVYQPWCIQYPELEQTQP</sequence>
<proteinExistence type="predicted"/>
<reference evidence="1" key="1">
    <citation type="submission" date="2018-05" db="EMBL/GenBank/DDBJ databases">
        <title>Draft genome of Mucuna pruriens seed.</title>
        <authorList>
            <person name="Nnadi N.E."/>
            <person name="Vos R."/>
            <person name="Hasami M.H."/>
            <person name="Devisetty U.K."/>
            <person name="Aguiy J.C."/>
        </authorList>
    </citation>
    <scope>NUCLEOTIDE SEQUENCE [LARGE SCALE GENOMIC DNA]</scope>
    <source>
        <strain evidence="1">JCA_2017</strain>
    </source>
</reference>